<dbReference type="InterPro" id="IPR000524">
    <property type="entry name" value="Tscrpt_reg_HTH_GntR"/>
</dbReference>
<evidence type="ECO:0000256" key="4">
    <source>
        <dbReference type="ARBA" id="ARBA00023125"/>
    </source>
</evidence>
<keyword evidence="8" id="KW-0808">Transferase</keyword>
<dbReference type="KEGG" id="cyz:C3B44_09150"/>
<keyword evidence="9" id="KW-1185">Reference proteome</keyword>
<protein>
    <submittedName>
        <fullName evidence="8">PLP-dependent aminotransferase family protein</fullName>
    </submittedName>
</protein>
<sequence length="418" mass="45739">MTIPARIARELRERITAGELSAGDRLESTRVLARQMGVSRGSVVAAYEQLVGEGYLDTTHGGTRVSAASAPRPRPTAPTPVPKHLRPGLPDGHGLTTTLWRSSWRAAAADPQAHPVPGSHRLRSQLAEHLRLTRSVVVDEESLLVTAGVRDGLTLLLQALDPAGTVAVEDPGLPTLRRVPAALGRRVVPVSSDEEGIRIADLERLKPQVVIVMPNHQYPLGTQMAFQRRLELLEWARDNGAFLVEDDYDSELRRAHPALVALDPGLDRVAMLGSFAKTLSPALGLGYLIAPEALRERVFALATPVSGIVQDAMAEFLAHDGLRRHTARMRREYRRRQRLFREVFPAGHAMDGGLHAVIEVADEAKVVRRARARGFGVEGLGQYWSSATRDGIVLGLGSEANERLRSMLVRLREVIEEG</sequence>
<evidence type="ECO:0000256" key="1">
    <source>
        <dbReference type="ARBA" id="ARBA00005384"/>
    </source>
</evidence>
<dbReference type="SMART" id="SM00345">
    <property type="entry name" value="HTH_GNTR"/>
    <property type="match status" value="1"/>
</dbReference>
<evidence type="ECO:0000313" key="8">
    <source>
        <dbReference type="EMBL" id="PWC02449.1"/>
    </source>
</evidence>
<comment type="similarity">
    <text evidence="1">In the C-terminal section; belongs to the class-I pyridoxal-phosphate-dependent aminotransferase family.</text>
</comment>
<evidence type="ECO:0000256" key="2">
    <source>
        <dbReference type="ARBA" id="ARBA00022898"/>
    </source>
</evidence>
<reference evidence="9" key="1">
    <citation type="submission" date="2018-04" db="EMBL/GenBank/DDBJ databases">
        <authorList>
            <person name="Liu S."/>
            <person name="Wang Z."/>
            <person name="Li J."/>
        </authorList>
    </citation>
    <scope>NUCLEOTIDE SEQUENCE [LARGE SCALE GENOMIC DNA]</scope>
    <source>
        <strain evidence="9">2189</strain>
    </source>
</reference>
<dbReference type="CDD" id="cd00609">
    <property type="entry name" value="AAT_like"/>
    <property type="match status" value="1"/>
</dbReference>
<keyword evidence="8" id="KW-0032">Aminotransferase</keyword>
<dbReference type="GO" id="GO:0003677">
    <property type="term" value="F:DNA binding"/>
    <property type="evidence" value="ECO:0007669"/>
    <property type="project" value="UniProtKB-KW"/>
</dbReference>
<organism evidence="8 9">
    <name type="scientific">Corynebacterium yudongzhengii</name>
    <dbReference type="NCBI Taxonomy" id="2080740"/>
    <lineage>
        <taxon>Bacteria</taxon>
        <taxon>Bacillati</taxon>
        <taxon>Actinomycetota</taxon>
        <taxon>Actinomycetes</taxon>
        <taxon>Mycobacteriales</taxon>
        <taxon>Corynebacteriaceae</taxon>
        <taxon>Corynebacterium</taxon>
    </lineage>
</organism>
<feature type="compositionally biased region" description="Pro residues" evidence="6">
    <location>
        <begin position="72"/>
        <end position="81"/>
    </location>
</feature>
<dbReference type="InterPro" id="IPR015424">
    <property type="entry name" value="PyrdxlP-dep_Trfase"/>
</dbReference>
<feature type="domain" description="HTH gntR-type" evidence="7">
    <location>
        <begin position="1"/>
        <end position="68"/>
    </location>
</feature>
<dbReference type="Proteomes" id="UP000244989">
    <property type="component" value="Unassembled WGS sequence"/>
</dbReference>
<dbReference type="PROSITE" id="PS50949">
    <property type="entry name" value="HTH_GNTR"/>
    <property type="match status" value="1"/>
</dbReference>
<dbReference type="RefSeq" id="WP_108432105.1">
    <property type="nucleotide sequence ID" value="NZ_CP026947.1"/>
</dbReference>
<dbReference type="InterPro" id="IPR036390">
    <property type="entry name" value="WH_DNA-bd_sf"/>
</dbReference>
<evidence type="ECO:0000256" key="6">
    <source>
        <dbReference type="SAM" id="MobiDB-lite"/>
    </source>
</evidence>
<dbReference type="EMBL" id="QEEZ01000003">
    <property type="protein sequence ID" value="PWC02449.1"/>
    <property type="molecule type" value="Genomic_DNA"/>
</dbReference>
<dbReference type="PANTHER" id="PTHR46577">
    <property type="entry name" value="HTH-TYPE TRANSCRIPTIONAL REGULATORY PROTEIN GABR"/>
    <property type="match status" value="1"/>
</dbReference>
<dbReference type="PANTHER" id="PTHR46577:SF1">
    <property type="entry name" value="HTH-TYPE TRANSCRIPTIONAL REGULATORY PROTEIN GABR"/>
    <property type="match status" value="1"/>
</dbReference>
<dbReference type="GO" id="GO:0003700">
    <property type="term" value="F:DNA-binding transcription factor activity"/>
    <property type="evidence" value="ECO:0007669"/>
    <property type="project" value="InterPro"/>
</dbReference>
<dbReference type="Pfam" id="PF00392">
    <property type="entry name" value="GntR"/>
    <property type="match status" value="1"/>
</dbReference>
<keyword evidence="2" id="KW-0663">Pyridoxal phosphate</keyword>
<keyword evidence="3" id="KW-0805">Transcription regulation</keyword>
<keyword evidence="5" id="KW-0804">Transcription</keyword>
<proteinExistence type="inferred from homology"/>
<evidence type="ECO:0000256" key="3">
    <source>
        <dbReference type="ARBA" id="ARBA00023015"/>
    </source>
</evidence>
<dbReference type="OrthoDB" id="199743at2"/>
<evidence type="ECO:0000259" key="7">
    <source>
        <dbReference type="PROSITE" id="PS50949"/>
    </source>
</evidence>
<evidence type="ECO:0000313" key="9">
    <source>
        <dbReference type="Proteomes" id="UP000244989"/>
    </source>
</evidence>
<dbReference type="Gene3D" id="3.40.640.10">
    <property type="entry name" value="Type I PLP-dependent aspartate aminotransferase-like (Major domain)"/>
    <property type="match status" value="1"/>
</dbReference>
<dbReference type="InterPro" id="IPR051446">
    <property type="entry name" value="HTH_trans_reg/aminotransferase"/>
</dbReference>
<comment type="caution">
    <text evidence="8">The sequence shown here is derived from an EMBL/GenBank/DDBJ whole genome shotgun (WGS) entry which is preliminary data.</text>
</comment>
<name>A0A2U1T8Y6_9CORY</name>
<dbReference type="GO" id="GO:0008483">
    <property type="term" value="F:transaminase activity"/>
    <property type="evidence" value="ECO:0007669"/>
    <property type="project" value="UniProtKB-KW"/>
</dbReference>
<dbReference type="InterPro" id="IPR036388">
    <property type="entry name" value="WH-like_DNA-bd_sf"/>
</dbReference>
<evidence type="ECO:0000256" key="5">
    <source>
        <dbReference type="ARBA" id="ARBA00023163"/>
    </source>
</evidence>
<dbReference type="AlphaFoldDB" id="A0A2U1T8Y6"/>
<dbReference type="CDD" id="cd07377">
    <property type="entry name" value="WHTH_GntR"/>
    <property type="match status" value="1"/>
</dbReference>
<accession>A0A2U1T8Y6</accession>
<dbReference type="SUPFAM" id="SSF53383">
    <property type="entry name" value="PLP-dependent transferases"/>
    <property type="match status" value="1"/>
</dbReference>
<gene>
    <name evidence="8" type="ORF">DF222_02120</name>
</gene>
<dbReference type="SUPFAM" id="SSF46785">
    <property type="entry name" value="Winged helix' DNA-binding domain"/>
    <property type="match status" value="1"/>
</dbReference>
<dbReference type="InterPro" id="IPR015421">
    <property type="entry name" value="PyrdxlP-dep_Trfase_major"/>
</dbReference>
<dbReference type="Gene3D" id="1.10.10.10">
    <property type="entry name" value="Winged helix-like DNA-binding domain superfamily/Winged helix DNA-binding domain"/>
    <property type="match status" value="1"/>
</dbReference>
<keyword evidence="4" id="KW-0238">DNA-binding</keyword>
<feature type="region of interest" description="Disordered" evidence="6">
    <location>
        <begin position="58"/>
        <end position="90"/>
    </location>
</feature>